<protein>
    <submittedName>
        <fullName evidence="1">Uncharacterized protein</fullName>
    </submittedName>
</protein>
<keyword evidence="2" id="KW-1185">Reference proteome</keyword>
<reference evidence="1" key="1">
    <citation type="submission" date="2023-04" db="EMBL/GenBank/DDBJ databases">
        <title>Draft Genome sequencing of Naganishia species isolated from polar environments using Oxford Nanopore Technology.</title>
        <authorList>
            <person name="Leo P."/>
            <person name="Venkateswaran K."/>
        </authorList>
    </citation>
    <scope>NUCLEOTIDE SEQUENCE</scope>
    <source>
        <strain evidence="1">MNA-CCFEE 5261</strain>
    </source>
</reference>
<comment type="caution">
    <text evidence="1">The sequence shown here is derived from an EMBL/GenBank/DDBJ whole genome shotgun (WGS) entry which is preliminary data.</text>
</comment>
<dbReference type="Proteomes" id="UP001241377">
    <property type="component" value="Unassembled WGS sequence"/>
</dbReference>
<proteinExistence type="predicted"/>
<organism evidence="1 2">
    <name type="scientific">Naganishia cerealis</name>
    <dbReference type="NCBI Taxonomy" id="610337"/>
    <lineage>
        <taxon>Eukaryota</taxon>
        <taxon>Fungi</taxon>
        <taxon>Dikarya</taxon>
        <taxon>Basidiomycota</taxon>
        <taxon>Agaricomycotina</taxon>
        <taxon>Tremellomycetes</taxon>
        <taxon>Filobasidiales</taxon>
        <taxon>Filobasidiaceae</taxon>
        <taxon>Naganishia</taxon>
    </lineage>
</organism>
<evidence type="ECO:0000313" key="1">
    <source>
        <dbReference type="EMBL" id="KAJ9098553.1"/>
    </source>
</evidence>
<accession>A0ACC2VHK6</accession>
<evidence type="ECO:0000313" key="2">
    <source>
        <dbReference type="Proteomes" id="UP001241377"/>
    </source>
</evidence>
<sequence length="489" mass="54778">MDIETAYEYLKSQETNAEHEKRYVEERSLDLLPRLIDQLCLPAISTVPPGLYEQSSYVLDYLFGHASPKEMSLSLETELERAIDEIAECFITEEEYEDKQQESGDREESTVQLEVAPKTLESASKRICVALESHIHGRVDKTFSNLVKLTIHSSPVLDRLAFKKGKAGILVIQSFLERLDDFLAELSQAMNTGEPLPSSSSMDLCTAVAAWCQHAYSWASTLTLSSEESDDVRDALEKMGMPPNSYSRWMCSEDQRIFGNRLVFFPIAALILTTWKLVDELESDPASRTEPSESPAYDDPAAILSMSMPLLGSALNGLAKDGGHLWIWYLVNRMERAQQSADADEVSMLLELIMPNLAGDPSEASRYALYRLTSALISLVPKAEDRIVLFQQLISPDNSFLSVRLSILALLREEVSAAIRLRKTDSIVHHGNFWSDLAPHLFVFPKSDLPLQELPLDTVLEDRIIPWAMECAKIMLILLSCGPEAEDVS</sequence>
<name>A0ACC2VHK6_9TREE</name>
<gene>
    <name evidence="1" type="ORF">QFC19_006321</name>
</gene>
<dbReference type="EMBL" id="JASBWR010000075">
    <property type="protein sequence ID" value="KAJ9098553.1"/>
    <property type="molecule type" value="Genomic_DNA"/>
</dbReference>